<dbReference type="HOGENOM" id="CLU_602958_0_0_1"/>
<feature type="compositionally biased region" description="Basic and acidic residues" evidence="1">
    <location>
        <begin position="18"/>
        <end position="30"/>
    </location>
</feature>
<protein>
    <submittedName>
        <fullName evidence="2">Uncharacterized protein</fullName>
    </submittedName>
</protein>
<gene>
    <name evidence="2" type="ORF">UREG_02487</name>
</gene>
<dbReference type="STRING" id="336963.C4JG89"/>
<feature type="compositionally biased region" description="Polar residues" evidence="1">
    <location>
        <begin position="258"/>
        <end position="269"/>
    </location>
</feature>
<feature type="compositionally biased region" description="Basic and acidic residues" evidence="1">
    <location>
        <begin position="303"/>
        <end position="313"/>
    </location>
</feature>
<dbReference type="EMBL" id="CH476615">
    <property type="protein sequence ID" value="EEP77638.1"/>
    <property type="molecule type" value="Genomic_DNA"/>
</dbReference>
<dbReference type="OrthoDB" id="4212132at2759"/>
<feature type="compositionally biased region" description="Basic and acidic residues" evidence="1">
    <location>
        <begin position="271"/>
        <end position="286"/>
    </location>
</feature>
<dbReference type="KEGG" id="ure:UREG_02487"/>
<feature type="compositionally biased region" description="Polar residues" evidence="1">
    <location>
        <begin position="50"/>
        <end position="60"/>
    </location>
</feature>
<feature type="compositionally biased region" description="Polar residues" evidence="1">
    <location>
        <begin position="156"/>
        <end position="172"/>
    </location>
</feature>
<dbReference type="InParanoid" id="C4JG89"/>
<dbReference type="GeneID" id="8443175"/>
<feature type="compositionally biased region" description="Low complexity" evidence="1">
    <location>
        <begin position="323"/>
        <end position="334"/>
    </location>
</feature>
<feature type="compositionally biased region" description="Polar residues" evidence="1">
    <location>
        <begin position="131"/>
        <end position="147"/>
    </location>
</feature>
<reference evidence="3" key="1">
    <citation type="journal article" date="2009" name="Genome Res.">
        <title>Comparative genomic analyses of the human fungal pathogens Coccidioides and their relatives.</title>
        <authorList>
            <person name="Sharpton T.J."/>
            <person name="Stajich J.E."/>
            <person name="Rounsley S.D."/>
            <person name="Gardner M.J."/>
            <person name="Wortman J.R."/>
            <person name="Jordar V.S."/>
            <person name="Maiti R."/>
            <person name="Kodira C.D."/>
            <person name="Neafsey D.E."/>
            <person name="Zeng Q."/>
            <person name="Hung C.-Y."/>
            <person name="McMahan C."/>
            <person name="Muszewska A."/>
            <person name="Grynberg M."/>
            <person name="Mandel M.A."/>
            <person name="Kellner E.M."/>
            <person name="Barker B.M."/>
            <person name="Galgiani J.N."/>
            <person name="Orbach M.J."/>
            <person name="Kirkland T.N."/>
            <person name="Cole G.T."/>
            <person name="Henn M.R."/>
            <person name="Birren B.W."/>
            <person name="Taylor J.W."/>
        </authorList>
    </citation>
    <scope>NUCLEOTIDE SEQUENCE [LARGE SCALE GENOMIC DNA]</scope>
    <source>
        <strain evidence="3">UAMH 1704</strain>
    </source>
</reference>
<evidence type="ECO:0000313" key="3">
    <source>
        <dbReference type="Proteomes" id="UP000002058"/>
    </source>
</evidence>
<organism evidence="2 3">
    <name type="scientific">Uncinocarpus reesii (strain UAMH 1704)</name>
    <dbReference type="NCBI Taxonomy" id="336963"/>
    <lineage>
        <taxon>Eukaryota</taxon>
        <taxon>Fungi</taxon>
        <taxon>Dikarya</taxon>
        <taxon>Ascomycota</taxon>
        <taxon>Pezizomycotina</taxon>
        <taxon>Eurotiomycetes</taxon>
        <taxon>Eurotiomycetidae</taxon>
        <taxon>Onygenales</taxon>
        <taxon>Onygenaceae</taxon>
        <taxon>Uncinocarpus</taxon>
    </lineage>
</organism>
<dbReference type="Proteomes" id="UP000002058">
    <property type="component" value="Unassembled WGS sequence"/>
</dbReference>
<dbReference type="OMA" id="HTELNDC"/>
<feature type="region of interest" description="Disordered" evidence="1">
    <location>
        <begin position="220"/>
        <end position="371"/>
    </location>
</feature>
<feature type="compositionally biased region" description="Basic and acidic residues" evidence="1">
    <location>
        <begin position="355"/>
        <end position="371"/>
    </location>
</feature>
<dbReference type="eggNOG" id="ENOG502QSZW">
    <property type="taxonomic scope" value="Eukaryota"/>
</dbReference>
<dbReference type="VEuPathDB" id="FungiDB:UREG_02487"/>
<name>C4JG89_UNCRE</name>
<dbReference type="AlphaFoldDB" id="C4JG89"/>
<evidence type="ECO:0000256" key="1">
    <source>
        <dbReference type="SAM" id="MobiDB-lite"/>
    </source>
</evidence>
<proteinExistence type="predicted"/>
<accession>C4JG89</accession>
<dbReference type="RefSeq" id="XP_002542971.1">
    <property type="nucleotide sequence ID" value="XM_002542925.1"/>
</dbReference>
<sequence>MFPKPSPASKSPRNPDPMAKRIDPEADHLTSEPLTPVIAAESAANDDDFTFSSPTPGSKEQSGHELTGFSFSTLPPDFEWSSSPEIDPTTALSKPHKRKAQKSPKSAEGTADEGLPTACPAPFEDDARSRMPTSVCKQDDTSVQSPSFMPMVEPQPLSSEETESPNQATTERLPSPAFHEAGERLANGRSDVDLIPDSFSDLLEQQIASQLEQDLELSIDLDYTQNKQTPRPASTGSKKRKRGNVDSTPKERGKRATRNSIASMDSSRVASPERMKFVDPRDKVPMRESPSLIHYGESPESQPNDRRLRRPSEPKSQSRSTKASVSSSQACAQRRSQRLRGKLPAEEMDTACDSKSVENADDVSKGEHDTTAQHTELNDCGEAHESQRDTIATGDVYNKYGPEPFNESILGSLRSVLESIRGVSFDRSLLREIDDVMFDIKVEAHEAVKRHTNT</sequence>
<feature type="region of interest" description="Disordered" evidence="1">
    <location>
        <begin position="1"/>
        <end position="195"/>
    </location>
</feature>
<feature type="compositionally biased region" description="Polar residues" evidence="1">
    <location>
        <begin position="223"/>
        <end position="236"/>
    </location>
</feature>
<evidence type="ECO:0000313" key="2">
    <source>
        <dbReference type="EMBL" id="EEP77638.1"/>
    </source>
</evidence>
<keyword evidence="3" id="KW-1185">Reference proteome</keyword>